<feature type="transmembrane region" description="Helical" evidence="7">
    <location>
        <begin position="260"/>
        <end position="284"/>
    </location>
</feature>
<feature type="transmembrane region" description="Helical" evidence="7">
    <location>
        <begin position="6"/>
        <end position="37"/>
    </location>
</feature>
<dbReference type="GO" id="GO:0019646">
    <property type="term" value="P:aerobic electron transport chain"/>
    <property type="evidence" value="ECO:0007669"/>
    <property type="project" value="TreeGrafter"/>
</dbReference>
<keyword evidence="5 7" id="KW-1133">Transmembrane helix</keyword>
<keyword evidence="6 7" id="KW-0472">Membrane</keyword>
<keyword evidence="3" id="KW-1003">Cell membrane</keyword>
<dbReference type="InterPro" id="IPR003317">
    <property type="entry name" value="Cyt-d_oxidase_su2"/>
</dbReference>
<feature type="transmembrane region" description="Helical" evidence="7">
    <location>
        <begin position="194"/>
        <end position="213"/>
    </location>
</feature>
<feature type="transmembrane region" description="Helical" evidence="7">
    <location>
        <begin position="84"/>
        <end position="103"/>
    </location>
</feature>
<dbReference type="PANTHER" id="PTHR43141">
    <property type="entry name" value="CYTOCHROME BD2 SUBUNIT II"/>
    <property type="match status" value="1"/>
</dbReference>
<protein>
    <submittedName>
        <fullName evidence="8">Cytochrome bd-I ubiquinol oxidase subunit 2 apoprotein</fullName>
    </submittedName>
</protein>
<dbReference type="EMBL" id="FNAV01000011">
    <property type="protein sequence ID" value="SDF03813.1"/>
    <property type="molecule type" value="Genomic_DNA"/>
</dbReference>
<feature type="transmembrane region" description="Helical" evidence="7">
    <location>
        <begin position="159"/>
        <end position="182"/>
    </location>
</feature>
<dbReference type="STRING" id="282683.SAMN04488105_111158"/>
<dbReference type="Pfam" id="PF02322">
    <property type="entry name" value="Cyt_bd_oxida_II"/>
    <property type="match status" value="1"/>
</dbReference>
<evidence type="ECO:0000256" key="6">
    <source>
        <dbReference type="ARBA" id="ARBA00023136"/>
    </source>
</evidence>
<evidence type="ECO:0000256" key="7">
    <source>
        <dbReference type="SAM" id="Phobius"/>
    </source>
</evidence>
<evidence type="ECO:0000313" key="8">
    <source>
        <dbReference type="EMBL" id="SDF03813.1"/>
    </source>
</evidence>
<organism evidence="8 9">
    <name type="scientific">Salipiger thiooxidans</name>
    <dbReference type="NCBI Taxonomy" id="282683"/>
    <lineage>
        <taxon>Bacteria</taxon>
        <taxon>Pseudomonadati</taxon>
        <taxon>Pseudomonadota</taxon>
        <taxon>Alphaproteobacteria</taxon>
        <taxon>Rhodobacterales</taxon>
        <taxon>Roseobacteraceae</taxon>
        <taxon>Salipiger</taxon>
    </lineage>
</organism>
<feature type="transmembrane region" description="Helical" evidence="7">
    <location>
        <begin position="304"/>
        <end position="327"/>
    </location>
</feature>
<feature type="transmembrane region" description="Helical" evidence="7">
    <location>
        <begin position="115"/>
        <end position="139"/>
    </location>
</feature>
<sequence length="338" mass="36451">MAIDLTLAWALLLAFAVFTYVVLDGFDLGLGILYPFFPKKQDRDLMMNSVAPVWDGNETWLVLGGGGLFAAFPLAYAIILPATYPLIVAMLLALIFRGVAFEFRWRAGRPFSAWVWDGAFIGGSTLAALCQGMILGTLLQGIEVEGRAYAGGWWDWLTPFTLLCGVSVVAGYALLGACWLNIKTEGGIQARARVAARVAGLATVAGIVGVSAATPFLETAYFERWLAWPGILEVAIVPVLVAALTLWLARALTSGKGPDWLPMLLALGLFLLCFAGLGVSMWPYVIPPAVTLQDAAAPESSQMFMFVGAVVLVPIILAYTAYAYWVFRGKLDPDEGYH</sequence>
<keyword evidence="4 7" id="KW-0812">Transmembrane</keyword>
<evidence type="ECO:0000256" key="1">
    <source>
        <dbReference type="ARBA" id="ARBA00004651"/>
    </source>
</evidence>
<dbReference type="GO" id="GO:0009055">
    <property type="term" value="F:electron transfer activity"/>
    <property type="evidence" value="ECO:0007669"/>
    <property type="project" value="TreeGrafter"/>
</dbReference>
<accession>A0A1G7HU27</accession>
<dbReference type="GO" id="GO:0070069">
    <property type="term" value="C:cytochrome complex"/>
    <property type="evidence" value="ECO:0007669"/>
    <property type="project" value="TreeGrafter"/>
</dbReference>
<evidence type="ECO:0000256" key="4">
    <source>
        <dbReference type="ARBA" id="ARBA00022692"/>
    </source>
</evidence>
<comment type="subcellular location">
    <subcellularLocation>
        <location evidence="1">Cell membrane</location>
        <topology evidence="1">Multi-pass membrane protein</topology>
    </subcellularLocation>
</comment>
<gene>
    <name evidence="8" type="ORF">SAMN04488105_111158</name>
</gene>
<feature type="transmembrane region" description="Helical" evidence="7">
    <location>
        <begin position="58"/>
        <end position="78"/>
    </location>
</feature>
<evidence type="ECO:0000256" key="2">
    <source>
        <dbReference type="ARBA" id="ARBA00007543"/>
    </source>
</evidence>
<feature type="transmembrane region" description="Helical" evidence="7">
    <location>
        <begin position="225"/>
        <end position="248"/>
    </location>
</feature>
<dbReference type="GO" id="GO:0016682">
    <property type="term" value="F:oxidoreductase activity, acting on diphenols and related substances as donors, oxygen as acceptor"/>
    <property type="evidence" value="ECO:0007669"/>
    <property type="project" value="TreeGrafter"/>
</dbReference>
<dbReference type="OrthoDB" id="9776710at2"/>
<dbReference type="Proteomes" id="UP000198994">
    <property type="component" value="Unassembled WGS sequence"/>
</dbReference>
<dbReference type="NCBIfam" id="TIGR00203">
    <property type="entry name" value="cydB"/>
    <property type="match status" value="1"/>
</dbReference>
<dbReference type="GO" id="GO:0005886">
    <property type="term" value="C:plasma membrane"/>
    <property type="evidence" value="ECO:0007669"/>
    <property type="project" value="UniProtKB-SubCell"/>
</dbReference>
<comment type="similarity">
    <text evidence="2">Belongs to the cytochrome ubiquinol oxidase subunit 2 family.</text>
</comment>
<dbReference type="PIRSF" id="PIRSF000267">
    <property type="entry name" value="Cyt_oxidse_sub2"/>
    <property type="match status" value="1"/>
</dbReference>
<dbReference type="RefSeq" id="WP_089961539.1">
    <property type="nucleotide sequence ID" value="NZ_FNAV01000011.1"/>
</dbReference>
<dbReference type="PANTHER" id="PTHR43141:SF4">
    <property type="entry name" value="CYTOCHROME BD2 SUBUNIT II"/>
    <property type="match status" value="1"/>
</dbReference>
<keyword evidence="9" id="KW-1185">Reference proteome</keyword>
<evidence type="ECO:0000313" key="9">
    <source>
        <dbReference type="Proteomes" id="UP000198994"/>
    </source>
</evidence>
<evidence type="ECO:0000256" key="3">
    <source>
        <dbReference type="ARBA" id="ARBA00022475"/>
    </source>
</evidence>
<evidence type="ECO:0000256" key="5">
    <source>
        <dbReference type="ARBA" id="ARBA00022989"/>
    </source>
</evidence>
<dbReference type="AlphaFoldDB" id="A0A1G7HU27"/>
<proteinExistence type="inferred from homology"/>
<name>A0A1G7HU27_9RHOB</name>
<reference evidence="9" key="1">
    <citation type="submission" date="2016-10" db="EMBL/GenBank/DDBJ databases">
        <authorList>
            <person name="Varghese N."/>
            <person name="Submissions S."/>
        </authorList>
    </citation>
    <scope>NUCLEOTIDE SEQUENCE [LARGE SCALE GENOMIC DNA]</scope>
    <source>
        <strain evidence="9">DSM 10146</strain>
    </source>
</reference>